<reference evidence="1" key="1">
    <citation type="submission" date="2020-05" db="EMBL/GenBank/DDBJ databases">
        <authorList>
            <person name="Chiriac C."/>
            <person name="Salcher M."/>
            <person name="Ghai R."/>
            <person name="Kavagutti S V."/>
        </authorList>
    </citation>
    <scope>NUCLEOTIDE SEQUENCE</scope>
</reference>
<protein>
    <submittedName>
        <fullName evidence="1">Unannotated protein</fullName>
    </submittedName>
</protein>
<evidence type="ECO:0000313" key="1">
    <source>
        <dbReference type="EMBL" id="CAB5067110.1"/>
    </source>
</evidence>
<accession>A0A6J7UMA9</accession>
<gene>
    <name evidence="1" type="ORF">UFOPK4347_01388</name>
</gene>
<organism evidence="1">
    <name type="scientific">freshwater metagenome</name>
    <dbReference type="NCBI Taxonomy" id="449393"/>
    <lineage>
        <taxon>unclassified sequences</taxon>
        <taxon>metagenomes</taxon>
        <taxon>ecological metagenomes</taxon>
    </lineage>
</organism>
<sequence>MSADGVHFIETERTPALTTKPVGLEGAAASSTTGSVHVFTASGMQAVAGVVAAAAFTRNALRNSLTDKVGVAESMRATTPDTCAAAIEVPCRYA</sequence>
<proteinExistence type="predicted"/>
<dbReference type="AlphaFoldDB" id="A0A6J7UMA9"/>
<dbReference type="EMBL" id="CAFBQU010000047">
    <property type="protein sequence ID" value="CAB5067110.1"/>
    <property type="molecule type" value="Genomic_DNA"/>
</dbReference>
<name>A0A6J7UMA9_9ZZZZ</name>